<evidence type="ECO:0000313" key="3">
    <source>
        <dbReference type="EMBL" id="CAE7250345.1"/>
    </source>
</evidence>
<sequence>MDILSKRPEIEDVLQRGLLRTVAGSDILQGFGSVFRKDMHLDEDVSTQAFEVDIFVSHSWSSDGWPKYLALCRVLNLGKALEAVALVLVLIFLAASCRGIGRRSGYDRDTIFFVAVSWLVVLGIFFQVLFLGQHATCGERKPTLWLDRLCIEQTDARQKASGIAALPVFVARSSQFLMLYDESYLDRLWCIVELATFVKKSGCEPVHFVPLWLPRWLLTTMLLDILQGCVCIAALLVWSWSSPQELSPLASDRGLNHFLNNLLLVLILLPGYIVVLAPSMWALGQKAQGHEEMLQQFAAFDIRRCKCSDPSDRQPLETLVNELFASTVSAGGSAVCSVSEASGTSKEVTSLSEAEESTPQDR</sequence>
<proteinExistence type="predicted"/>
<feature type="transmembrane region" description="Helical" evidence="2">
    <location>
        <begin position="258"/>
        <end position="283"/>
    </location>
</feature>
<keyword evidence="2" id="KW-0472">Membrane</keyword>
<keyword evidence="4" id="KW-1185">Reference proteome</keyword>
<keyword evidence="2" id="KW-0812">Transmembrane</keyword>
<dbReference type="AlphaFoldDB" id="A0A812M4A2"/>
<feature type="transmembrane region" description="Helical" evidence="2">
    <location>
        <begin position="113"/>
        <end position="132"/>
    </location>
</feature>
<name>A0A812M4A2_9DINO</name>
<dbReference type="EMBL" id="CAJNDS010001169">
    <property type="protein sequence ID" value="CAE7250345.1"/>
    <property type="molecule type" value="Genomic_DNA"/>
</dbReference>
<reference evidence="3" key="1">
    <citation type="submission" date="2021-02" db="EMBL/GenBank/DDBJ databases">
        <authorList>
            <person name="Dougan E. K."/>
            <person name="Rhodes N."/>
            <person name="Thang M."/>
            <person name="Chan C."/>
        </authorList>
    </citation>
    <scope>NUCLEOTIDE SEQUENCE</scope>
</reference>
<dbReference type="OrthoDB" id="438647at2759"/>
<feature type="region of interest" description="Disordered" evidence="1">
    <location>
        <begin position="340"/>
        <end position="362"/>
    </location>
</feature>
<comment type="caution">
    <text evidence="3">The sequence shown here is derived from an EMBL/GenBank/DDBJ whole genome shotgun (WGS) entry which is preliminary data.</text>
</comment>
<feature type="compositionally biased region" description="Acidic residues" evidence="1">
    <location>
        <begin position="353"/>
        <end position="362"/>
    </location>
</feature>
<protein>
    <submittedName>
        <fullName evidence="3">PFOR protein</fullName>
    </submittedName>
</protein>
<feature type="transmembrane region" description="Helical" evidence="2">
    <location>
        <begin position="83"/>
        <end position="101"/>
    </location>
</feature>
<organism evidence="3 4">
    <name type="scientific">Symbiodinium natans</name>
    <dbReference type="NCBI Taxonomy" id="878477"/>
    <lineage>
        <taxon>Eukaryota</taxon>
        <taxon>Sar</taxon>
        <taxon>Alveolata</taxon>
        <taxon>Dinophyceae</taxon>
        <taxon>Suessiales</taxon>
        <taxon>Symbiodiniaceae</taxon>
        <taxon>Symbiodinium</taxon>
    </lineage>
</organism>
<evidence type="ECO:0000256" key="1">
    <source>
        <dbReference type="SAM" id="MobiDB-lite"/>
    </source>
</evidence>
<evidence type="ECO:0000313" key="4">
    <source>
        <dbReference type="Proteomes" id="UP000604046"/>
    </source>
</evidence>
<keyword evidence="2" id="KW-1133">Transmembrane helix</keyword>
<dbReference type="Proteomes" id="UP000604046">
    <property type="component" value="Unassembled WGS sequence"/>
</dbReference>
<accession>A0A812M4A2</accession>
<gene>
    <name evidence="3" type="primary">PFOR</name>
    <name evidence="3" type="ORF">SNAT2548_LOCUS12282</name>
</gene>
<feature type="transmembrane region" description="Helical" evidence="2">
    <location>
        <begin position="216"/>
        <end position="238"/>
    </location>
</feature>
<evidence type="ECO:0000256" key="2">
    <source>
        <dbReference type="SAM" id="Phobius"/>
    </source>
</evidence>